<proteinExistence type="predicted"/>
<protein>
    <submittedName>
        <fullName evidence="1">Uncharacterized protein</fullName>
    </submittedName>
</protein>
<dbReference type="Proteomes" id="UP000295627">
    <property type="component" value="Unassembled WGS sequence"/>
</dbReference>
<accession>A0A4R5PEY9</accession>
<organism evidence="1 2">
    <name type="scientific">Mycobacteroides franklinii</name>
    <dbReference type="NCBI Taxonomy" id="948102"/>
    <lineage>
        <taxon>Bacteria</taxon>
        <taxon>Bacillati</taxon>
        <taxon>Actinomycetota</taxon>
        <taxon>Actinomycetes</taxon>
        <taxon>Mycobacteriales</taxon>
        <taxon>Mycobacteriaceae</taxon>
        <taxon>Mycobacteroides</taxon>
    </lineage>
</organism>
<evidence type="ECO:0000313" key="2">
    <source>
        <dbReference type="Proteomes" id="UP000295627"/>
    </source>
</evidence>
<reference evidence="1 2" key="1">
    <citation type="journal article" date="2019" name="Sci. Rep.">
        <title>Extended insight into the Mycobacterium chelonae-abscessus complex through whole genome sequencing of Mycobacterium salmoniphilum outbreak and Mycobacterium salmoniphilum-like strains.</title>
        <authorList>
            <person name="Behra P.R.K."/>
            <person name="Das S."/>
            <person name="Pettersson B.M.F."/>
            <person name="Shirreff L."/>
            <person name="DuCote T."/>
            <person name="Jacobsson K.G."/>
            <person name="Ennis D.G."/>
            <person name="Kirsebom L.A."/>
        </authorList>
    </citation>
    <scope>NUCLEOTIDE SEQUENCE [LARGE SCALE GENOMIC DNA]</scope>
    <source>
        <strain evidence="1 2">DSM 45524</strain>
    </source>
</reference>
<gene>
    <name evidence="1" type="ORF">EJ571_04780</name>
</gene>
<dbReference type="RefSeq" id="WP_005112744.1">
    <property type="nucleotide sequence ID" value="NZ_MAFQ01000026.1"/>
</dbReference>
<dbReference type="AlphaFoldDB" id="A0A4R5PEY9"/>
<dbReference type="GeneID" id="93381806"/>
<name>A0A4R5PEY9_9MYCO</name>
<sequence>MMGSSTVDDTLDNQMRAASAGLVASDAVIALGRALRGSDLQPRETAVLTGLAKGFGQEADLLTGSRPRPRTADGGYMRSAHALAGATILDGPHLRSLEDIKDLDQKTQVIEIFRSLSQVLDKVASGNRSDADHISWARDVLRDLSDTMNARLTSSGESAEFFE</sequence>
<evidence type="ECO:0000313" key="1">
    <source>
        <dbReference type="EMBL" id="TDH23595.1"/>
    </source>
</evidence>
<comment type="caution">
    <text evidence="1">The sequence shown here is derived from an EMBL/GenBank/DDBJ whole genome shotgun (WGS) entry which is preliminary data.</text>
</comment>
<dbReference type="EMBL" id="RXLR01000010">
    <property type="protein sequence ID" value="TDH23595.1"/>
    <property type="molecule type" value="Genomic_DNA"/>
</dbReference>